<evidence type="ECO:0000313" key="4">
    <source>
        <dbReference type="Proteomes" id="UP000807342"/>
    </source>
</evidence>
<dbReference type="OrthoDB" id="2638860at2759"/>
<dbReference type="AlphaFoldDB" id="A0A9P5XIR3"/>
<dbReference type="InterPro" id="IPR045340">
    <property type="entry name" value="DUF6533"/>
</dbReference>
<keyword evidence="1" id="KW-0472">Membrane</keyword>
<organism evidence="3 4">
    <name type="scientific">Macrolepiota fuliginosa MF-IS2</name>
    <dbReference type="NCBI Taxonomy" id="1400762"/>
    <lineage>
        <taxon>Eukaryota</taxon>
        <taxon>Fungi</taxon>
        <taxon>Dikarya</taxon>
        <taxon>Basidiomycota</taxon>
        <taxon>Agaricomycotina</taxon>
        <taxon>Agaricomycetes</taxon>
        <taxon>Agaricomycetidae</taxon>
        <taxon>Agaricales</taxon>
        <taxon>Agaricineae</taxon>
        <taxon>Agaricaceae</taxon>
        <taxon>Macrolepiota</taxon>
    </lineage>
</organism>
<keyword evidence="1" id="KW-1133">Transmembrane helix</keyword>
<gene>
    <name evidence="3" type="ORF">P691DRAFT_258112</name>
</gene>
<feature type="transmembrane region" description="Helical" evidence="1">
    <location>
        <begin position="215"/>
        <end position="235"/>
    </location>
</feature>
<keyword evidence="1" id="KW-0812">Transmembrane</keyword>
<feature type="transmembrane region" description="Helical" evidence="1">
    <location>
        <begin position="119"/>
        <end position="143"/>
    </location>
</feature>
<comment type="caution">
    <text evidence="3">The sequence shown here is derived from an EMBL/GenBank/DDBJ whole genome shotgun (WGS) entry which is preliminary data.</text>
</comment>
<feature type="transmembrane region" description="Helical" evidence="1">
    <location>
        <begin position="163"/>
        <end position="190"/>
    </location>
</feature>
<proteinExistence type="predicted"/>
<accession>A0A9P5XIR3</accession>
<feature type="transmembrane region" description="Helical" evidence="1">
    <location>
        <begin position="53"/>
        <end position="74"/>
    </location>
</feature>
<protein>
    <recommendedName>
        <fullName evidence="2">DUF6533 domain-containing protein</fullName>
    </recommendedName>
</protein>
<feature type="transmembrane region" description="Helical" evidence="1">
    <location>
        <begin position="241"/>
        <end position="260"/>
    </location>
</feature>
<dbReference type="EMBL" id="MU151074">
    <property type="protein sequence ID" value="KAF9452192.1"/>
    <property type="molecule type" value="Genomic_DNA"/>
</dbReference>
<dbReference type="Pfam" id="PF20151">
    <property type="entry name" value="DUF6533"/>
    <property type="match status" value="1"/>
</dbReference>
<name>A0A9P5XIR3_9AGAR</name>
<keyword evidence="4" id="KW-1185">Reference proteome</keyword>
<evidence type="ECO:0000256" key="1">
    <source>
        <dbReference type="SAM" id="Phobius"/>
    </source>
</evidence>
<sequence>MDRADLIQAVRDTNVVRICQLIPAVVTLYDHFITLDQEIALVWKRPCSFARSLFLWNRYFGSFFLLTDAIMFAVPPPPHDNVSRLWFIFQGCGTAIIIWSMQCTMLFRTWAMYPYSQYIRYAALLSFICEVLAMAGIIIAASVKFQAHNSFYLGYSFCTPHNVPSFLFAFWIPVIALDCVYFVLVAWLIVKRRDCNMHGLAAPKTIWETLMRDSISYFIVTLLTYVANAVIWIVLPSRWAGLPQAFSVASTCIMGVRLVLNLRGNYYCHSMGGARWDGVSTVCMEASGSPAIFAASPHESTRVSSSKIDSLSHS</sequence>
<evidence type="ECO:0000313" key="3">
    <source>
        <dbReference type="EMBL" id="KAF9452192.1"/>
    </source>
</evidence>
<feature type="transmembrane region" description="Helical" evidence="1">
    <location>
        <begin position="86"/>
        <end position="107"/>
    </location>
</feature>
<evidence type="ECO:0000259" key="2">
    <source>
        <dbReference type="Pfam" id="PF20151"/>
    </source>
</evidence>
<feature type="domain" description="DUF6533" evidence="2">
    <location>
        <begin position="19"/>
        <end position="61"/>
    </location>
</feature>
<reference evidence="3" key="1">
    <citation type="submission" date="2020-11" db="EMBL/GenBank/DDBJ databases">
        <authorList>
            <consortium name="DOE Joint Genome Institute"/>
            <person name="Ahrendt S."/>
            <person name="Riley R."/>
            <person name="Andreopoulos W."/>
            <person name="Labutti K."/>
            <person name="Pangilinan J."/>
            <person name="Ruiz-Duenas F.J."/>
            <person name="Barrasa J.M."/>
            <person name="Sanchez-Garcia M."/>
            <person name="Camarero S."/>
            <person name="Miyauchi S."/>
            <person name="Serrano A."/>
            <person name="Linde D."/>
            <person name="Babiker R."/>
            <person name="Drula E."/>
            <person name="Ayuso-Fernandez I."/>
            <person name="Pacheco R."/>
            <person name="Padilla G."/>
            <person name="Ferreira P."/>
            <person name="Barriuso J."/>
            <person name="Kellner H."/>
            <person name="Castanera R."/>
            <person name="Alfaro M."/>
            <person name="Ramirez L."/>
            <person name="Pisabarro A.G."/>
            <person name="Kuo A."/>
            <person name="Tritt A."/>
            <person name="Lipzen A."/>
            <person name="He G."/>
            <person name="Yan M."/>
            <person name="Ng V."/>
            <person name="Cullen D."/>
            <person name="Martin F."/>
            <person name="Rosso M.-N."/>
            <person name="Henrissat B."/>
            <person name="Hibbett D."/>
            <person name="Martinez A.T."/>
            <person name="Grigoriev I.V."/>
        </authorList>
    </citation>
    <scope>NUCLEOTIDE SEQUENCE</scope>
    <source>
        <strain evidence="3">MF-IS2</strain>
    </source>
</reference>
<dbReference type="Proteomes" id="UP000807342">
    <property type="component" value="Unassembled WGS sequence"/>
</dbReference>